<dbReference type="InterPro" id="IPR013613">
    <property type="entry name" value="Baculo_p74_N"/>
</dbReference>
<dbReference type="Pfam" id="PF08404">
    <property type="entry name" value="Baculo_p74_N"/>
    <property type="match status" value="1"/>
</dbReference>
<evidence type="ECO:0000259" key="2">
    <source>
        <dbReference type="Pfam" id="PF08404"/>
    </source>
</evidence>
<protein>
    <submittedName>
        <fullName evidence="3">p74</fullName>
    </submittedName>
</protein>
<keyword evidence="1" id="KW-0472">Membrane</keyword>
<feature type="transmembrane region" description="Helical" evidence="1">
    <location>
        <begin position="569"/>
        <end position="588"/>
    </location>
</feature>
<dbReference type="InterPro" id="IPR007663">
    <property type="entry name" value="Baculo_p74"/>
</dbReference>
<feature type="transmembrane region" description="Helical" evidence="1">
    <location>
        <begin position="382"/>
        <end position="404"/>
    </location>
</feature>
<name>A0A2L2Y083_PARTP</name>
<keyword evidence="1" id="KW-1133">Transmembrane helix</keyword>
<sequence>MAQPTPLDWKHAYAYAHYIERKTRFEMLCTKMPHVFMHATWTEFGDPTVPANRLPATAQFVPRQYRIEFNEKGCQQIGCFNFLTGGSTCDKKGARWMRSGDETDILACQPACFNLNVYSKTKPLAPDVEWMEGKCRYAYTYSKRYASDPSCRSDKPTVGVTNLPKGFEYYSNGDIKLNKSYCDYFGADYSSRGPSCVVPWWQEHVLENIFGTTIYRMLKRSANGQSLFVFDSDKAEVRWNDSREVPANLRSVENWRAEVPRQSASAFKDYFENWKRSWRDRGTSVERYFEKIKWKELGHDIVSWESIKSVLISIGVDMAPKLAKKLVARLFGKLMSTAAGKSALQAMKAAGSKIVGKIASFAVTKFLMRTVVSASVKFIGKLIALGSSVVGWVLILFSIVQFLLDLWDPYNLKYQSDQTVLDKTAEYLKEYTYQDLADSGEPGFTTREISGDMVMAIVCYEMPEDDPVNVACSEAETMAVTQFITSLKYNSVGQILDMGAGTEVEASDPIVADPTDYIVTGVEDAEYYDFAYVPEGPVDADEAWWQYLLPFTTVTGACFLGLCMYVNQLAIATWIVVAFYVSMSYISAARYNCMRAVHELIKKTFFFKQSFLYFSF</sequence>
<evidence type="ECO:0000256" key="1">
    <source>
        <dbReference type="SAM" id="Phobius"/>
    </source>
</evidence>
<dbReference type="GO" id="GO:0019058">
    <property type="term" value="P:viral life cycle"/>
    <property type="evidence" value="ECO:0007669"/>
    <property type="project" value="InterPro"/>
</dbReference>
<feature type="transmembrane region" description="Helical" evidence="1">
    <location>
        <begin position="544"/>
        <end position="562"/>
    </location>
</feature>
<accession>A0A2L2Y083</accession>
<proteinExistence type="evidence at transcript level"/>
<evidence type="ECO:0000313" key="3">
    <source>
        <dbReference type="EMBL" id="LAA01387.1"/>
    </source>
</evidence>
<dbReference type="AlphaFoldDB" id="A0A2L2Y083"/>
<feature type="domain" description="Baculoviridae p74 N-terminal" evidence="2">
    <location>
        <begin position="5"/>
        <end position="276"/>
    </location>
</feature>
<organism evidence="3">
    <name type="scientific">Parasteatoda tepidariorum</name>
    <name type="common">Common house spider</name>
    <name type="synonym">Achaearanea tepidariorum</name>
    <dbReference type="NCBI Taxonomy" id="114398"/>
    <lineage>
        <taxon>Eukaryota</taxon>
        <taxon>Metazoa</taxon>
        <taxon>Ecdysozoa</taxon>
        <taxon>Arthropoda</taxon>
        <taxon>Chelicerata</taxon>
        <taxon>Arachnida</taxon>
        <taxon>Araneae</taxon>
        <taxon>Araneomorphae</taxon>
        <taxon>Entelegynae</taxon>
        <taxon>Araneoidea</taxon>
        <taxon>Theridiidae</taxon>
        <taxon>Parasteatoda</taxon>
    </lineage>
</organism>
<dbReference type="EMBL" id="IAAA01000098">
    <property type="protein sequence ID" value="LAA01387.1"/>
    <property type="molecule type" value="mRNA"/>
</dbReference>
<reference evidence="3" key="1">
    <citation type="journal article" date="2016" name="Mol. Ecol. Resour.">
        <title>Evaluation of the impact of RNA preservation methods of spiders for de novo transcriptome assembly.</title>
        <authorList>
            <person name="Kono N."/>
            <person name="Nakamura H."/>
            <person name="Ito Y."/>
            <person name="Tomita M."/>
            <person name="Arakawa K."/>
        </authorList>
    </citation>
    <scope>NUCLEOTIDE SEQUENCE</scope>
    <source>
        <tissue evidence="3">Whole body</tissue>
    </source>
</reference>
<dbReference type="Pfam" id="PF04583">
    <property type="entry name" value="Baculo_p74"/>
    <property type="match status" value="1"/>
</dbReference>
<keyword evidence="1" id="KW-0812">Transmembrane</keyword>